<dbReference type="Pfam" id="PF14144">
    <property type="entry name" value="DOG1"/>
    <property type="match status" value="1"/>
</dbReference>
<dbReference type="GO" id="GO:0006351">
    <property type="term" value="P:DNA-templated transcription"/>
    <property type="evidence" value="ECO:0007669"/>
    <property type="project" value="InterPro"/>
</dbReference>
<dbReference type="Proteomes" id="UP000006882">
    <property type="component" value="Chromosome G6"/>
</dbReference>
<proteinExistence type="predicted"/>
<evidence type="ECO:0000313" key="2">
    <source>
        <dbReference type="EMBL" id="ONI03744.1"/>
    </source>
</evidence>
<dbReference type="InterPro" id="IPR051886">
    <property type="entry name" value="Seed_Dev/Stress_Resp_Reg"/>
</dbReference>
<dbReference type="eggNOG" id="ENOG502RY29">
    <property type="taxonomic scope" value="Eukaryota"/>
</dbReference>
<evidence type="ECO:0000313" key="3">
    <source>
        <dbReference type="Proteomes" id="UP000006882"/>
    </source>
</evidence>
<organism evidence="2 3">
    <name type="scientific">Prunus persica</name>
    <name type="common">Peach</name>
    <name type="synonym">Amygdalus persica</name>
    <dbReference type="NCBI Taxonomy" id="3760"/>
    <lineage>
        <taxon>Eukaryota</taxon>
        <taxon>Viridiplantae</taxon>
        <taxon>Streptophyta</taxon>
        <taxon>Embryophyta</taxon>
        <taxon>Tracheophyta</taxon>
        <taxon>Spermatophyta</taxon>
        <taxon>Magnoliopsida</taxon>
        <taxon>eudicotyledons</taxon>
        <taxon>Gunneridae</taxon>
        <taxon>Pentapetalae</taxon>
        <taxon>rosids</taxon>
        <taxon>fabids</taxon>
        <taxon>Rosales</taxon>
        <taxon>Rosaceae</taxon>
        <taxon>Amygdaloideae</taxon>
        <taxon>Amygdaleae</taxon>
        <taxon>Prunus</taxon>
    </lineage>
</organism>
<dbReference type="GO" id="GO:0043565">
    <property type="term" value="F:sequence-specific DNA binding"/>
    <property type="evidence" value="ECO:0007669"/>
    <property type="project" value="InterPro"/>
</dbReference>
<dbReference type="SMR" id="A0A251NWS8"/>
<dbReference type="EMBL" id="CM007656">
    <property type="protein sequence ID" value="ONI03744.1"/>
    <property type="molecule type" value="Genomic_DNA"/>
</dbReference>
<dbReference type="PANTHER" id="PTHR46354:SF13">
    <property type="entry name" value="PROTEIN DOG1-LIKE 4"/>
    <property type="match status" value="1"/>
</dbReference>
<protein>
    <recommendedName>
        <fullName evidence="1">DOG1 domain-containing protein</fullName>
    </recommendedName>
</protein>
<accession>A0A251NWS8</accession>
<name>A0A251NWS8_PRUPE</name>
<dbReference type="AlphaFoldDB" id="A0A251NWS8"/>
<keyword evidence="3" id="KW-1185">Reference proteome</keyword>
<dbReference type="PROSITE" id="PS51806">
    <property type="entry name" value="DOG1"/>
    <property type="match status" value="1"/>
</dbReference>
<dbReference type="PANTHER" id="PTHR46354">
    <property type="entry name" value="DOG1 DOMAIN-CONTAINING PROTEIN"/>
    <property type="match status" value="1"/>
</dbReference>
<reference evidence="2 3" key="1">
    <citation type="journal article" date="2013" name="Nat. Genet.">
        <title>The high-quality draft genome of peach (Prunus persica) identifies unique patterns of genetic diversity, domestication and genome evolution.</title>
        <authorList>
            <consortium name="International Peach Genome Initiative"/>
            <person name="Verde I."/>
            <person name="Abbott A.G."/>
            <person name="Scalabrin S."/>
            <person name="Jung S."/>
            <person name="Shu S."/>
            <person name="Marroni F."/>
            <person name="Zhebentyayeva T."/>
            <person name="Dettori M.T."/>
            <person name="Grimwood J."/>
            <person name="Cattonaro F."/>
            <person name="Zuccolo A."/>
            <person name="Rossini L."/>
            <person name="Jenkins J."/>
            <person name="Vendramin E."/>
            <person name="Meisel L.A."/>
            <person name="Decroocq V."/>
            <person name="Sosinski B."/>
            <person name="Prochnik S."/>
            <person name="Mitros T."/>
            <person name="Policriti A."/>
            <person name="Cipriani G."/>
            <person name="Dondini L."/>
            <person name="Ficklin S."/>
            <person name="Goodstein D.M."/>
            <person name="Xuan P."/>
            <person name="Del Fabbro C."/>
            <person name="Aramini V."/>
            <person name="Copetti D."/>
            <person name="Gonzalez S."/>
            <person name="Horner D.S."/>
            <person name="Falchi R."/>
            <person name="Lucas S."/>
            <person name="Mica E."/>
            <person name="Maldonado J."/>
            <person name="Lazzari B."/>
            <person name="Bielenberg D."/>
            <person name="Pirona R."/>
            <person name="Miculan M."/>
            <person name="Barakat A."/>
            <person name="Testolin R."/>
            <person name="Stella A."/>
            <person name="Tartarini S."/>
            <person name="Tonutti P."/>
            <person name="Arus P."/>
            <person name="Orellana A."/>
            <person name="Wells C."/>
            <person name="Main D."/>
            <person name="Vizzotto G."/>
            <person name="Silva H."/>
            <person name="Salamini F."/>
            <person name="Schmutz J."/>
            <person name="Morgante M."/>
            <person name="Rokhsar D.S."/>
        </authorList>
    </citation>
    <scope>NUCLEOTIDE SEQUENCE [LARGE SCALE GENOMIC DNA]</scope>
    <source>
        <strain evidence="3">cv. Nemared</strain>
    </source>
</reference>
<gene>
    <name evidence="2" type="ORF">PRUPE_6G279300</name>
</gene>
<sequence>MTNRSDSGSISNIFGAFFEAWLVRQEHFLDELLSAQQRINEARDEDQRDLVYRVLLHYQQYYDEKSRIAQRDVFLVFSPPWFTSFERSLLWIAGYKPGLAFRLLTESVPDLSDGQRVRMARLMEETRVEERALNDKLAKIHESVAAPPLVDVARRYGRFANGEIVEEDVAIDELKSALESVLENSNLLRTTMATKLVDMLSSAQAVRFLAAVVQFQLKIRSLGLERDADKQRELNGGGGGRSPIGNW</sequence>
<dbReference type="InterPro" id="IPR025422">
    <property type="entry name" value="TGA_domain"/>
</dbReference>
<feature type="domain" description="DOG1" evidence="1">
    <location>
        <begin position="11"/>
        <end position="229"/>
    </location>
</feature>
<evidence type="ECO:0000259" key="1">
    <source>
        <dbReference type="PROSITE" id="PS51806"/>
    </source>
</evidence>
<dbReference type="STRING" id="3760.A0A251NWS8"/>
<dbReference type="OrthoDB" id="781635at2759"/>
<dbReference type="Gramene" id="ONI03744">
    <property type="protein sequence ID" value="ONI03744"/>
    <property type="gene ID" value="PRUPE_6G279300"/>
</dbReference>